<name>A0A0L9TWK8_PHAAN</name>
<evidence type="ECO:0000313" key="2">
    <source>
        <dbReference type="EMBL" id="KOM34559.1"/>
    </source>
</evidence>
<sequence>MANLDRVDLHRDHPRPTPIPDDHCSSLDSDLQLHRRPSRRNPQTLARLKWLAKTLVGKRSRPETPLSKWKIHDGDDPLEELDREKELPPLPTFYQTNNVIPKPFSSILPNQTEQVTLEVWAVVAALRLFITSLTPLS</sequence>
<dbReference type="Proteomes" id="UP000053144">
    <property type="component" value="Chromosome 2"/>
</dbReference>
<gene>
    <name evidence="2" type="ORF">LR48_Vigan02g070900</name>
</gene>
<reference evidence="3" key="1">
    <citation type="journal article" date="2015" name="Proc. Natl. Acad. Sci. U.S.A.">
        <title>Genome sequencing of adzuki bean (Vigna angularis) provides insight into high starch and low fat accumulation and domestication.</title>
        <authorList>
            <person name="Yang K."/>
            <person name="Tian Z."/>
            <person name="Chen C."/>
            <person name="Luo L."/>
            <person name="Zhao B."/>
            <person name="Wang Z."/>
            <person name="Yu L."/>
            <person name="Li Y."/>
            <person name="Sun Y."/>
            <person name="Li W."/>
            <person name="Chen Y."/>
            <person name="Li Y."/>
            <person name="Zhang Y."/>
            <person name="Ai D."/>
            <person name="Zhao J."/>
            <person name="Shang C."/>
            <person name="Ma Y."/>
            <person name="Wu B."/>
            <person name="Wang M."/>
            <person name="Gao L."/>
            <person name="Sun D."/>
            <person name="Zhang P."/>
            <person name="Guo F."/>
            <person name="Wang W."/>
            <person name="Li Y."/>
            <person name="Wang J."/>
            <person name="Varshney R.K."/>
            <person name="Wang J."/>
            <person name="Ling H.Q."/>
            <person name="Wan P."/>
        </authorList>
    </citation>
    <scope>NUCLEOTIDE SEQUENCE</scope>
    <source>
        <strain evidence="3">cv. Jingnong 6</strain>
    </source>
</reference>
<accession>A0A0L9TWK8</accession>
<feature type="compositionally biased region" description="Basic and acidic residues" evidence="1">
    <location>
        <begin position="1"/>
        <end position="25"/>
    </location>
</feature>
<dbReference type="EMBL" id="CM003372">
    <property type="protein sequence ID" value="KOM34559.1"/>
    <property type="molecule type" value="Genomic_DNA"/>
</dbReference>
<dbReference type="Gramene" id="KOM34559">
    <property type="protein sequence ID" value="KOM34559"/>
    <property type="gene ID" value="LR48_Vigan02g070900"/>
</dbReference>
<protein>
    <submittedName>
        <fullName evidence="2">Uncharacterized protein</fullName>
    </submittedName>
</protein>
<evidence type="ECO:0000256" key="1">
    <source>
        <dbReference type="SAM" id="MobiDB-lite"/>
    </source>
</evidence>
<proteinExistence type="predicted"/>
<organism evidence="2 3">
    <name type="scientific">Phaseolus angularis</name>
    <name type="common">Azuki bean</name>
    <name type="synonym">Vigna angularis</name>
    <dbReference type="NCBI Taxonomy" id="3914"/>
    <lineage>
        <taxon>Eukaryota</taxon>
        <taxon>Viridiplantae</taxon>
        <taxon>Streptophyta</taxon>
        <taxon>Embryophyta</taxon>
        <taxon>Tracheophyta</taxon>
        <taxon>Spermatophyta</taxon>
        <taxon>Magnoliopsida</taxon>
        <taxon>eudicotyledons</taxon>
        <taxon>Gunneridae</taxon>
        <taxon>Pentapetalae</taxon>
        <taxon>rosids</taxon>
        <taxon>fabids</taxon>
        <taxon>Fabales</taxon>
        <taxon>Fabaceae</taxon>
        <taxon>Papilionoideae</taxon>
        <taxon>50 kb inversion clade</taxon>
        <taxon>NPAAA clade</taxon>
        <taxon>indigoferoid/millettioid clade</taxon>
        <taxon>Phaseoleae</taxon>
        <taxon>Vigna</taxon>
    </lineage>
</organism>
<feature type="region of interest" description="Disordered" evidence="1">
    <location>
        <begin position="1"/>
        <end position="42"/>
    </location>
</feature>
<dbReference type="AlphaFoldDB" id="A0A0L9TWK8"/>
<evidence type="ECO:0000313" key="3">
    <source>
        <dbReference type="Proteomes" id="UP000053144"/>
    </source>
</evidence>